<reference evidence="1 2" key="1">
    <citation type="submission" date="2021-06" db="EMBL/GenBank/DDBJ databases">
        <authorList>
            <person name="Sun Q."/>
            <person name="Li D."/>
        </authorList>
    </citation>
    <scope>NUCLEOTIDE SEQUENCE [LARGE SCALE GENOMIC DNA]</scope>
    <source>
        <strain evidence="1 2">MSJ-6</strain>
    </source>
</reference>
<dbReference type="EMBL" id="JAHLQJ010000005">
    <property type="protein sequence ID" value="MBU5671581.1"/>
    <property type="molecule type" value="Genomic_DNA"/>
</dbReference>
<keyword evidence="2" id="KW-1185">Reference proteome</keyword>
<gene>
    <name evidence="1" type="ORF">KQJ23_07015</name>
</gene>
<accession>A0ABS6FQX5</accession>
<sequence>MIQIALLLWSLLSPWAGETPDMHVTAASSNIQHALWKQPAILPDQDGGISGKLETFSTFGGISLADGLEDVTAKLGEADSAVKDPYTGFTEYRYGDLVVGMYEESIYYISRDRRPDEIVLNGIVIPLKDFWLRYYLGEPDFIAEDGDVYIRGYSALKLFRDDSGSIIAADLFDDTVS</sequence>
<evidence type="ECO:0000313" key="1">
    <source>
        <dbReference type="EMBL" id="MBU5671581.1"/>
    </source>
</evidence>
<comment type="caution">
    <text evidence="1">The sequence shown here is derived from an EMBL/GenBank/DDBJ whole genome shotgun (WGS) entry which is preliminary data.</text>
</comment>
<proteinExistence type="predicted"/>
<protein>
    <submittedName>
        <fullName evidence="1">Uncharacterized protein</fullName>
    </submittedName>
</protein>
<dbReference type="RefSeq" id="WP_216478151.1">
    <property type="nucleotide sequence ID" value="NZ_JAHLQJ010000005.1"/>
</dbReference>
<name>A0ABS6FQX5_9BACL</name>
<dbReference type="Proteomes" id="UP000743001">
    <property type="component" value="Unassembled WGS sequence"/>
</dbReference>
<organism evidence="1 2">
    <name type="scientific">Paenibacillus brevis</name>
    <dbReference type="NCBI Taxonomy" id="2841508"/>
    <lineage>
        <taxon>Bacteria</taxon>
        <taxon>Bacillati</taxon>
        <taxon>Bacillota</taxon>
        <taxon>Bacilli</taxon>
        <taxon>Bacillales</taxon>
        <taxon>Paenibacillaceae</taxon>
        <taxon>Paenibacillus</taxon>
    </lineage>
</organism>
<evidence type="ECO:0000313" key="2">
    <source>
        <dbReference type="Proteomes" id="UP000743001"/>
    </source>
</evidence>